<evidence type="ECO:0000313" key="2">
    <source>
        <dbReference type="EMBL" id="ATB39632.1"/>
    </source>
</evidence>
<protein>
    <submittedName>
        <fullName evidence="2">Uncharacterized protein</fullName>
    </submittedName>
</protein>
<dbReference type="InterPro" id="IPR019734">
    <property type="entry name" value="TPR_rpt"/>
</dbReference>
<dbReference type="Gene3D" id="1.25.40.10">
    <property type="entry name" value="Tetratricopeptide repeat domain"/>
    <property type="match status" value="1"/>
</dbReference>
<dbReference type="Pfam" id="PF13174">
    <property type="entry name" value="TPR_6"/>
    <property type="match status" value="1"/>
</dbReference>
<reference evidence="2 3" key="1">
    <citation type="submission" date="2017-06" db="EMBL/GenBank/DDBJ databases">
        <title>Sequencing and comparative analysis of myxobacterial genomes.</title>
        <authorList>
            <person name="Rupp O."/>
            <person name="Goesmann A."/>
            <person name="Sogaard-Andersen L."/>
        </authorList>
    </citation>
    <scope>NUCLEOTIDE SEQUENCE [LARGE SCALE GENOMIC DNA]</scope>
    <source>
        <strain evidence="2 3">DSM 52655</strain>
    </source>
</reference>
<evidence type="ECO:0000256" key="1">
    <source>
        <dbReference type="SAM" id="Phobius"/>
    </source>
</evidence>
<gene>
    <name evidence="2" type="ORF">CYFUS_005077</name>
</gene>
<feature type="transmembrane region" description="Helical" evidence="1">
    <location>
        <begin position="40"/>
        <end position="61"/>
    </location>
</feature>
<dbReference type="AlphaFoldDB" id="A0A250J847"/>
<name>A0A250J847_9BACT</name>
<organism evidence="2 3">
    <name type="scientific">Cystobacter fuscus</name>
    <dbReference type="NCBI Taxonomy" id="43"/>
    <lineage>
        <taxon>Bacteria</taxon>
        <taxon>Pseudomonadati</taxon>
        <taxon>Myxococcota</taxon>
        <taxon>Myxococcia</taxon>
        <taxon>Myxococcales</taxon>
        <taxon>Cystobacterineae</taxon>
        <taxon>Archangiaceae</taxon>
        <taxon>Cystobacter</taxon>
    </lineage>
</organism>
<dbReference type="Proteomes" id="UP000217257">
    <property type="component" value="Chromosome"/>
</dbReference>
<dbReference type="EMBL" id="CP022098">
    <property type="protein sequence ID" value="ATB39632.1"/>
    <property type="molecule type" value="Genomic_DNA"/>
</dbReference>
<dbReference type="InterPro" id="IPR011990">
    <property type="entry name" value="TPR-like_helical_dom_sf"/>
</dbReference>
<keyword evidence="1" id="KW-1133">Transmembrane helix</keyword>
<sequence length="271" mass="28803">MRTTVAEKSEKMTKQELTAQDAFQLYGAEASDWLMKRQQLIGATLGVLLVGGLIAATVHYFSSRGEEKASKQLGQALTVLERPVVTGVDLQPAEAGQEPPFKSEKEKDEAIVKALSDFRAEHGSSDAAVTAALPLGKAQYRLGNYDGALASFDEYIAKGEKNEPLMVSAREGQGYAHEAKGQLDQALASFQEMAKLDAGGFLQGMGQYHQARILVAQGKKDEAAQLLADLKSTQTNTAAGRLATERLAVLAAEGVKIPEPKAAPAATQDAG</sequence>
<keyword evidence="1" id="KW-0812">Transmembrane</keyword>
<keyword evidence="1" id="KW-0472">Membrane</keyword>
<accession>A0A250J847</accession>
<proteinExistence type="predicted"/>
<dbReference type="SUPFAM" id="SSF48452">
    <property type="entry name" value="TPR-like"/>
    <property type="match status" value="1"/>
</dbReference>
<dbReference type="KEGG" id="cfus:CYFUS_005077"/>
<dbReference type="Pfam" id="PF13432">
    <property type="entry name" value="TPR_16"/>
    <property type="match status" value="1"/>
</dbReference>
<evidence type="ECO:0000313" key="3">
    <source>
        <dbReference type="Proteomes" id="UP000217257"/>
    </source>
</evidence>